<feature type="transmembrane region" description="Helical" evidence="1">
    <location>
        <begin position="295"/>
        <end position="317"/>
    </location>
</feature>
<evidence type="ECO:0000313" key="3">
    <source>
        <dbReference type="Proteomes" id="UP000181909"/>
    </source>
</evidence>
<dbReference type="OrthoDB" id="3579673at2"/>
<feature type="transmembrane region" description="Helical" evidence="1">
    <location>
        <begin position="197"/>
        <end position="215"/>
    </location>
</feature>
<proteinExistence type="predicted"/>
<organism evidence="2 3">
    <name type="scientific">Streptomyces atratus</name>
    <dbReference type="NCBI Taxonomy" id="1893"/>
    <lineage>
        <taxon>Bacteria</taxon>
        <taxon>Bacillati</taxon>
        <taxon>Actinomycetota</taxon>
        <taxon>Actinomycetes</taxon>
        <taxon>Kitasatosporales</taxon>
        <taxon>Streptomycetaceae</taxon>
        <taxon>Streptomyces</taxon>
    </lineage>
</organism>
<sequence>MSTPLTDAPRAGRAPGPRMLRGLSWLVVRQHRAALLSLLAATVLGSVWIVYERSRMKDVLDAAGWPGKELAQPAFDSDGVGLVISALGGLPLILAVFVGAPLIAGDQEQGTAQLVTTQSVSRRRWVATKFAWIYAAVLVTAAVLSALFTWWWKPYRSVFPSQWSDGSMFDATGPVLPALCLFMTAAGITIGVLVRRVLMSMAITFVFAGAVGVFWDEMIVHLAPTRTITYPLDADMPSRLNESFEVDRWIGSADGHLYGWGLCAEETEAASDACVKEHGIVNNVYEYLGFDQMPAMQWTGAGILLAGTAVLTAFVLWRVSRRPL</sequence>
<name>A0A1K1Z9C5_STRAR</name>
<dbReference type="AlphaFoldDB" id="A0A1K1Z9C5"/>
<protein>
    <recommendedName>
        <fullName evidence="4">ABC transporter permease</fullName>
    </recommendedName>
</protein>
<feature type="transmembrane region" description="Helical" evidence="1">
    <location>
        <begin position="131"/>
        <end position="151"/>
    </location>
</feature>
<feature type="transmembrane region" description="Helical" evidence="1">
    <location>
        <begin position="33"/>
        <end position="51"/>
    </location>
</feature>
<evidence type="ECO:0008006" key="4">
    <source>
        <dbReference type="Google" id="ProtNLM"/>
    </source>
</evidence>
<gene>
    <name evidence="2" type="ORF">SAMN02787144_1005218</name>
</gene>
<dbReference type="Pfam" id="PF12679">
    <property type="entry name" value="ABC2_membrane_2"/>
    <property type="match status" value="1"/>
</dbReference>
<dbReference type="STRING" id="1893.SAMN02787144_1005218"/>
<dbReference type="RefSeq" id="WP_072485138.1">
    <property type="nucleotide sequence ID" value="NZ_CP108276.1"/>
</dbReference>
<keyword evidence="1" id="KW-0472">Membrane</keyword>
<dbReference type="Proteomes" id="UP000181909">
    <property type="component" value="Unassembled WGS sequence"/>
</dbReference>
<evidence type="ECO:0000313" key="2">
    <source>
        <dbReference type="EMBL" id="SFX70300.1"/>
    </source>
</evidence>
<reference evidence="2 3" key="1">
    <citation type="submission" date="2016-11" db="EMBL/GenBank/DDBJ databases">
        <authorList>
            <person name="Jaros S."/>
            <person name="Januszkiewicz K."/>
            <person name="Wedrychowicz H."/>
        </authorList>
    </citation>
    <scope>NUCLEOTIDE SEQUENCE [LARGE SCALE GENOMIC DNA]</scope>
    <source>
        <strain evidence="2 3">OK807</strain>
    </source>
</reference>
<accession>A0A1K1Z9C5</accession>
<keyword evidence="1" id="KW-0812">Transmembrane</keyword>
<dbReference type="EMBL" id="FPJO01000005">
    <property type="protein sequence ID" value="SFX70300.1"/>
    <property type="molecule type" value="Genomic_DNA"/>
</dbReference>
<feature type="transmembrane region" description="Helical" evidence="1">
    <location>
        <begin position="171"/>
        <end position="190"/>
    </location>
</feature>
<evidence type="ECO:0000256" key="1">
    <source>
        <dbReference type="SAM" id="Phobius"/>
    </source>
</evidence>
<keyword evidence="1" id="KW-1133">Transmembrane helix</keyword>
<feature type="transmembrane region" description="Helical" evidence="1">
    <location>
        <begin position="80"/>
        <end position="104"/>
    </location>
</feature>